<organism evidence="9 10">
    <name type="scientific">Meripilus lineatus</name>
    <dbReference type="NCBI Taxonomy" id="2056292"/>
    <lineage>
        <taxon>Eukaryota</taxon>
        <taxon>Fungi</taxon>
        <taxon>Dikarya</taxon>
        <taxon>Basidiomycota</taxon>
        <taxon>Agaricomycotina</taxon>
        <taxon>Agaricomycetes</taxon>
        <taxon>Polyporales</taxon>
        <taxon>Meripilaceae</taxon>
        <taxon>Meripilus</taxon>
    </lineage>
</organism>
<feature type="region of interest" description="Disordered" evidence="7">
    <location>
        <begin position="1"/>
        <end position="26"/>
    </location>
</feature>
<keyword evidence="3" id="KW-0132">Cell division</keyword>
<dbReference type="GO" id="GO:0031145">
    <property type="term" value="P:anaphase-promoting complex-dependent catabolic process"/>
    <property type="evidence" value="ECO:0007669"/>
    <property type="project" value="TreeGrafter"/>
</dbReference>
<keyword evidence="6" id="KW-0131">Cell cycle</keyword>
<evidence type="ECO:0000313" key="9">
    <source>
        <dbReference type="EMBL" id="KAJ3479190.1"/>
    </source>
</evidence>
<protein>
    <recommendedName>
        <fullName evidence="2">Anaphase-promoting complex subunit 5</fullName>
    </recommendedName>
</protein>
<keyword evidence="4" id="KW-0498">Mitosis</keyword>
<dbReference type="Proteomes" id="UP001212997">
    <property type="component" value="Unassembled WGS sequence"/>
</dbReference>
<evidence type="ECO:0000256" key="5">
    <source>
        <dbReference type="ARBA" id="ARBA00022786"/>
    </source>
</evidence>
<feature type="domain" description="Anaphase-promoting complex subunit 5" evidence="8">
    <location>
        <begin position="223"/>
        <end position="295"/>
    </location>
</feature>
<dbReference type="Pfam" id="PF12862">
    <property type="entry name" value="ANAPC5"/>
    <property type="match status" value="1"/>
</dbReference>
<evidence type="ECO:0000256" key="2">
    <source>
        <dbReference type="ARBA" id="ARBA00016066"/>
    </source>
</evidence>
<sequence length="383" mass="43975">MNMNRASHTPTPKPPSESRLPPTSHTLQPHHLQVLKLLSLVYHKYSDDQLPANFILHVYRVVLAEISEVRQPATYKEFVASVEEGAKATTPIAQKVLEEFKFVHTTILSPESISGFFADYNHLVPPKDDEDTRPFARRSIFGYFVRRTYVSFLKLSFEGVTQLYQDYIAWVAGDYTGSFITSRWRAEVDRSAHNIFKTEADRKQFAQPDTYALWEKEQATGNNAAAADHLRSFFEQHFHENSDSGLRQHAMLNLARMHMLRHEYPAAYKLLQEAIMVSRTNNDKSTLQHCTGLLHRIPRTDRTRPYTINEIQPDLHPLEVLSDTKKLLHVGSQQPLSASFERIVQSVALYDNWVDVQRATPVESEQWGQHAAQSVTWRTSGMS</sequence>
<name>A0AAD5YD45_9APHY</name>
<reference evidence="9" key="1">
    <citation type="submission" date="2022-07" db="EMBL/GenBank/DDBJ databases">
        <title>Genome Sequence of Physisporinus lineatus.</title>
        <authorList>
            <person name="Buettner E."/>
        </authorList>
    </citation>
    <scope>NUCLEOTIDE SEQUENCE</scope>
    <source>
        <strain evidence="9">VT162</strain>
    </source>
</reference>
<comment type="similarity">
    <text evidence="1">Belongs to the APC5 family.</text>
</comment>
<dbReference type="GO" id="GO:0051301">
    <property type="term" value="P:cell division"/>
    <property type="evidence" value="ECO:0007669"/>
    <property type="project" value="UniProtKB-KW"/>
</dbReference>
<dbReference type="InterPro" id="IPR026000">
    <property type="entry name" value="Apc5_dom"/>
</dbReference>
<evidence type="ECO:0000313" key="10">
    <source>
        <dbReference type="Proteomes" id="UP001212997"/>
    </source>
</evidence>
<comment type="caution">
    <text evidence="9">The sequence shown here is derived from an EMBL/GenBank/DDBJ whole genome shotgun (WGS) entry which is preliminary data.</text>
</comment>
<dbReference type="GO" id="GO:0005680">
    <property type="term" value="C:anaphase-promoting complex"/>
    <property type="evidence" value="ECO:0007669"/>
    <property type="project" value="InterPro"/>
</dbReference>
<proteinExistence type="inferred from homology"/>
<dbReference type="InterPro" id="IPR037679">
    <property type="entry name" value="Apc5"/>
</dbReference>
<dbReference type="PANTHER" id="PTHR12830:SF9">
    <property type="entry name" value="ANAPHASE-PROMOTING COMPLEX SUBUNIT 5"/>
    <property type="match status" value="1"/>
</dbReference>
<evidence type="ECO:0000256" key="3">
    <source>
        <dbReference type="ARBA" id="ARBA00022618"/>
    </source>
</evidence>
<evidence type="ECO:0000256" key="4">
    <source>
        <dbReference type="ARBA" id="ARBA00022776"/>
    </source>
</evidence>
<keyword evidence="10" id="KW-1185">Reference proteome</keyword>
<accession>A0AAD5YD45</accession>
<evidence type="ECO:0000259" key="8">
    <source>
        <dbReference type="Pfam" id="PF12862"/>
    </source>
</evidence>
<evidence type="ECO:0000256" key="1">
    <source>
        <dbReference type="ARBA" id="ARBA00007450"/>
    </source>
</evidence>
<dbReference type="GO" id="GO:0045842">
    <property type="term" value="P:positive regulation of mitotic metaphase/anaphase transition"/>
    <property type="evidence" value="ECO:0007669"/>
    <property type="project" value="TreeGrafter"/>
</dbReference>
<evidence type="ECO:0000256" key="7">
    <source>
        <dbReference type="SAM" id="MobiDB-lite"/>
    </source>
</evidence>
<dbReference type="PANTHER" id="PTHR12830">
    <property type="entry name" value="ANAPHASE-PROMOTING COMPLEX SUBUNIT 5"/>
    <property type="match status" value="1"/>
</dbReference>
<evidence type="ECO:0000256" key="6">
    <source>
        <dbReference type="ARBA" id="ARBA00023306"/>
    </source>
</evidence>
<dbReference type="AlphaFoldDB" id="A0AAD5YD45"/>
<dbReference type="GO" id="GO:0070979">
    <property type="term" value="P:protein K11-linked ubiquitination"/>
    <property type="evidence" value="ECO:0007669"/>
    <property type="project" value="TreeGrafter"/>
</dbReference>
<dbReference type="EMBL" id="JANAWD010000456">
    <property type="protein sequence ID" value="KAJ3479190.1"/>
    <property type="molecule type" value="Genomic_DNA"/>
</dbReference>
<keyword evidence="5" id="KW-0833">Ubl conjugation pathway</keyword>
<gene>
    <name evidence="9" type="ORF">NLI96_g9229</name>
</gene>
<feature type="compositionally biased region" description="Polar residues" evidence="7">
    <location>
        <begin position="1"/>
        <end position="10"/>
    </location>
</feature>